<dbReference type="FunFam" id="2.30.29.30:FF:000118">
    <property type="entry name" value="GULP PTB domain containing engulfment adaptor 1"/>
    <property type="match status" value="1"/>
</dbReference>
<dbReference type="GO" id="GO:0005737">
    <property type="term" value="C:cytoplasm"/>
    <property type="evidence" value="ECO:0007669"/>
    <property type="project" value="UniProtKB-SubCell"/>
</dbReference>
<dbReference type="InterPro" id="IPR011993">
    <property type="entry name" value="PH-like_dom_sf"/>
</dbReference>
<dbReference type="GO" id="GO:0043277">
    <property type="term" value="P:apoptotic cell clearance"/>
    <property type="evidence" value="ECO:0007669"/>
    <property type="project" value="UniProtKB-ARBA"/>
</dbReference>
<dbReference type="SMART" id="SM00462">
    <property type="entry name" value="PTB"/>
    <property type="match status" value="1"/>
</dbReference>
<dbReference type="FunCoup" id="A0A6P8ZGJ3">
    <property type="interactions" value="211"/>
</dbReference>
<accession>A0A6P8ZGJ3</accession>
<dbReference type="Gene3D" id="2.30.29.30">
    <property type="entry name" value="Pleckstrin-homology domain (PH domain)/Phosphotyrosine-binding domain (PTB)"/>
    <property type="match status" value="1"/>
</dbReference>
<evidence type="ECO:0000256" key="4">
    <source>
        <dbReference type="ARBA" id="ARBA00060944"/>
    </source>
</evidence>
<dbReference type="InterPro" id="IPR006020">
    <property type="entry name" value="PTB/PI_dom"/>
</dbReference>
<dbReference type="GeneID" id="117639015"/>
<keyword evidence="3" id="KW-0581">Phagocytosis</keyword>
<dbReference type="InterPro" id="IPR051133">
    <property type="entry name" value="Adapter_Engulfment-Domain"/>
</dbReference>
<feature type="region of interest" description="Disordered" evidence="5">
    <location>
        <begin position="503"/>
        <end position="523"/>
    </location>
</feature>
<dbReference type="KEGG" id="tpal:117639015"/>
<name>A0A6P8ZGJ3_THRPL</name>
<feature type="compositionally biased region" description="Low complexity" evidence="5">
    <location>
        <begin position="50"/>
        <end position="66"/>
    </location>
</feature>
<feature type="domain" description="PID" evidence="6">
    <location>
        <begin position="155"/>
        <end position="293"/>
    </location>
</feature>
<feature type="region of interest" description="Disordered" evidence="5">
    <location>
        <begin position="41"/>
        <end position="66"/>
    </location>
</feature>
<organism evidence="8">
    <name type="scientific">Thrips palmi</name>
    <name type="common">Melon thrips</name>
    <dbReference type="NCBI Taxonomy" id="161013"/>
    <lineage>
        <taxon>Eukaryota</taxon>
        <taxon>Metazoa</taxon>
        <taxon>Ecdysozoa</taxon>
        <taxon>Arthropoda</taxon>
        <taxon>Hexapoda</taxon>
        <taxon>Insecta</taxon>
        <taxon>Pterygota</taxon>
        <taxon>Neoptera</taxon>
        <taxon>Paraneoptera</taxon>
        <taxon>Thysanoptera</taxon>
        <taxon>Terebrantia</taxon>
        <taxon>Thripoidea</taxon>
        <taxon>Thripidae</taxon>
        <taxon>Thrips</taxon>
    </lineage>
</organism>
<feature type="compositionally biased region" description="Low complexity" evidence="5">
    <location>
        <begin position="405"/>
        <end position="417"/>
    </location>
</feature>
<protein>
    <submittedName>
        <fullName evidence="8">PTB domain-containing adapter protein ced-6 isoform X1</fullName>
    </submittedName>
</protein>
<dbReference type="PROSITE" id="PS01179">
    <property type="entry name" value="PID"/>
    <property type="match status" value="1"/>
</dbReference>
<sequence>MPPRPSLIHQSAESFDLDVPNVCSTLGDAWGSADSLPAMAAANADKDQQARSAAASGTSSSSSSGTMAMLRSAWDGHVRPGSVRQGSIRQPLAPASLRRSFSRFKESIPGVIQKNPDTMRNTSLLKWAQNNNTKQAGNRNWIHSPDALQRGHIVYLVKFMGSTEVEQPKGIEVVKEGIRKLKFTQQLRKAEGNKIPKVELTISIDGVAIQEPKTKRIMHQYPLHRISYCADDKGEKKFFSFIAKEADAEKHVCFVFVSDKLAEDITLTIGQAFDLAYRRFLETSGKDLEVQRRLMVLTQRVKKLEAENIVLRQRLTDVSQIKGMADVEDYMQRNGIFDLLSVPHLSTSSADSSSGNTSSSMSDSSVCDTSTVSNGSDFSSSSGMNTSSSKSNGFGLLLNFSSSSSTNGLNSSNSSTSPPVRSGLQSPLSQVPPAIPPRAGENNFMMHNQVTSSAPSVGTKLEGLLLDEMDEDFNPRAEENSVAPSNTSVPSVANPFPMTNGISSTPAPLLAPPPSKSAVRGRPQPMTNGNGASPDVFGTPAFFSSNTNGKAPVGGATDDPFGMGEFSTTGNNDASQHDIESAIGFLDKRLLEMKDGFSRGLTFGNEDFSLESLDPLRN</sequence>
<comment type="similarity">
    <text evidence="4">Belongs to the ced-6 family.</text>
</comment>
<dbReference type="RefSeq" id="XP_034230204.1">
    <property type="nucleotide sequence ID" value="XM_034374313.1"/>
</dbReference>
<gene>
    <name evidence="8" type="primary">LOC117639015</name>
</gene>
<evidence type="ECO:0000256" key="1">
    <source>
        <dbReference type="ARBA" id="ARBA00004496"/>
    </source>
</evidence>
<dbReference type="AlphaFoldDB" id="A0A6P8ZGJ3"/>
<feature type="region of interest" description="Disordered" evidence="5">
    <location>
        <begin position="405"/>
        <end position="442"/>
    </location>
</feature>
<dbReference type="Proteomes" id="UP000515158">
    <property type="component" value="Unplaced"/>
</dbReference>
<comment type="subcellular location">
    <subcellularLocation>
        <location evidence="1">Cytoplasm</location>
    </subcellularLocation>
</comment>
<dbReference type="PANTHER" id="PTHR11232">
    <property type="entry name" value="PHOSPHOTYROSINE INTERACTION DOMAIN-CONTAINING FAMILY MEMBER"/>
    <property type="match status" value="1"/>
</dbReference>
<dbReference type="CDD" id="cd01273">
    <property type="entry name" value="PTB_CED-6"/>
    <property type="match status" value="1"/>
</dbReference>
<dbReference type="SUPFAM" id="SSF50729">
    <property type="entry name" value="PH domain-like"/>
    <property type="match status" value="1"/>
</dbReference>
<dbReference type="InParanoid" id="A0A6P8ZGJ3"/>
<evidence type="ECO:0000256" key="2">
    <source>
        <dbReference type="ARBA" id="ARBA00022490"/>
    </source>
</evidence>
<keyword evidence="2" id="KW-0963">Cytoplasm</keyword>
<dbReference type="Pfam" id="PF00640">
    <property type="entry name" value="PID"/>
    <property type="match status" value="1"/>
</dbReference>
<evidence type="ECO:0000256" key="5">
    <source>
        <dbReference type="SAM" id="MobiDB-lite"/>
    </source>
</evidence>
<reference evidence="8" key="1">
    <citation type="submission" date="2025-08" db="UniProtKB">
        <authorList>
            <consortium name="RefSeq"/>
        </authorList>
    </citation>
    <scope>IDENTIFICATION</scope>
    <source>
        <tissue evidence="8">Total insect</tissue>
    </source>
</reference>
<evidence type="ECO:0000313" key="8">
    <source>
        <dbReference type="RefSeq" id="XP_034230204.1"/>
    </source>
</evidence>
<feature type="region of interest" description="Disordered" evidence="5">
    <location>
        <begin position="348"/>
        <end position="386"/>
    </location>
</feature>
<dbReference type="PANTHER" id="PTHR11232:SF77">
    <property type="entry name" value="GULP PTB DOMAIN CONTAINING ENGULFMENT ADAPTOR 1"/>
    <property type="match status" value="1"/>
</dbReference>
<keyword evidence="7" id="KW-1185">Reference proteome</keyword>
<dbReference type="OrthoDB" id="10057585at2759"/>
<dbReference type="CTD" id="35971"/>
<evidence type="ECO:0000256" key="3">
    <source>
        <dbReference type="ARBA" id="ARBA00022907"/>
    </source>
</evidence>
<proteinExistence type="inferred from homology"/>
<evidence type="ECO:0000259" key="6">
    <source>
        <dbReference type="PROSITE" id="PS01179"/>
    </source>
</evidence>
<evidence type="ECO:0000313" key="7">
    <source>
        <dbReference type="Proteomes" id="UP000515158"/>
    </source>
</evidence>